<dbReference type="GO" id="GO:0016787">
    <property type="term" value="F:hydrolase activity"/>
    <property type="evidence" value="ECO:0007669"/>
    <property type="project" value="UniProtKB-KW"/>
</dbReference>
<dbReference type="PANTHER" id="PTHR15394:SF3">
    <property type="entry name" value="SERINE HYDROLASE RBBP9"/>
    <property type="match status" value="1"/>
</dbReference>
<organism evidence="1 2">
    <name type="scientific">Helicobacter jaachi</name>
    <dbReference type="NCBI Taxonomy" id="1677920"/>
    <lineage>
        <taxon>Bacteria</taxon>
        <taxon>Pseudomonadati</taxon>
        <taxon>Campylobacterota</taxon>
        <taxon>Epsilonproteobacteria</taxon>
        <taxon>Campylobacterales</taxon>
        <taxon>Helicobacteraceae</taxon>
        <taxon>Helicobacter</taxon>
    </lineage>
</organism>
<proteinExistence type="predicted"/>
<reference evidence="1 2" key="1">
    <citation type="journal article" date="2014" name="Genome Announc.">
        <title>Draft genome sequences of eight enterohepatic helicobacter species isolated from both laboratory and wild rodents.</title>
        <authorList>
            <person name="Sheh A."/>
            <person name="Shen Z."/>
            <person name="Fox J.G."/>
        </authorList>
    </citation>
    <scope>NUCLEOTIDE SEQUENCE [LARGE SCALE GENOMIC DNA]</scope>
    <source>
        <strain evidence="1 2">MIT 09-6949</strain>
    </source>
</reference>
<keyword evidence="1" id="KW-0378">Hydrolase</keyword>
<keyword evidence="2" id="KW-1185">Reference proteome</keyword>
<evidence type="ECO:0000313" key="1">
    <source>
        <dbReference type="EMBL" id="TLD96247.1"/>
    </source>
</evidence>
<dbReference type="Proteomes" id="UP000029733">
    <property type="component" value="Unassembled WGS sequence"/>
</dbReference>
<dbReference type="EMBL" id="JRPR02000005">
    <property type="protein sequence ID" value="TLD96247.1"/>
    <property type="molecule type" value="Genomic_DNA"/>
</dbReference>
<dbReference type="Gene3D" id="3.40.50.1820">
    <property type="entry name" value="alpha/beta hydrolase"/>
    <property type="match status" value="1"/>
</dbReference>
<dbReference type="STRING" id="1677920.LS71_08170"/>
<dbReference type="OrthoDB" id="9804993at2"/>
<sequence length="193" mass="21850">MTKQVYIVHGFGASADKHWFNWLKNALQKDKNVSVKILNMPNSENPSLEQWLETLRNEANVVGENTYFVGHSLGCISILRYLASLDSKNAKVGGVILVSGFYESLRILPQLDSFTKPKLDMKKLTHIVQNRLVISARDDEIVPTNLSENLAKILNATFIQTPNGKHFMDKDGITQMPLVLFILQHLFTKDKLI</sequence>
<comment type="caution">
    <text evidence="1">The sequence shown here is derived from an EMBL/GenBank/DDBJ whole genome shotgun (WGS) entry which is preliminary data.</text>
</comment>
<evidence type="ECO:0000313" key="2">
    <source>
        <dbReference type="Proteomes" id="UP000029733"/>
    </source>
</evidence>
<name>A0A4U8TC85_9HELI</name>
<dbReference type="SUPFAM" id="SSF53474">
    <property type="entry name" value="alpha/beta-Hydrolases"/>
    <property type="match status" value="1"/>
</dbReference>
<protein>
    <submittedName>
        <fullName evidence="1">Serine hydrolase family protein</fullName>
    </submittedName>
</protein>
<accession>A0A4U8TC85</accession>
<dbReference type="AlphaFoldDB" id="A0A4U8TC85"/>
<dbReference type="PANTHER" id="PTHR15394">
    <property type="entry name" value="SERINE HYDROLASE RBBP9"/>
    <property type="match status" value="1"/>
</dbReference>
<dbReference type="Pfam" id="PF06821">
    <property type="entry name" value="Ser_hydrolase"/>
    <property type="match status" value="1"/>
</dbReference>
<gene>
    <name evidence="1" type="ORF">LS71_007150</name>
</gene>
<dbReference type="InterPro" id="IPR010662">
    <property type="entry name" value="RBBP9/YdeN"/>
</dbReference>
<dbReference type="InterPro" id="IPR029058">
    <property type="entry name" value="AB_hydrolase_fold"/>
</dbReference>